<keyword evidence="3" id="KW-1185">Reference proteome</keyword>
<accession>A0AAV0TL92</accession>
<organism evidence="2 3">
    <name type="scientific">Hyaloperonospora brassicae</name>
    <name type="common">Brassica downy mildew</name>
    <name type="synonym">Peronospora brassicae</name>
    <dbReference type="NCBI Taxonomy" id="162125"/>
    <lineage>
        <taxon>Eukaryota</taxon>
        <taxon>Sar</taxon>
        <taxon>Stramenopiles</taxon>
        <taxon>Oomycota</taxon>
        <taxon>Peronosporomycetes</taxon>
        <taxon>Peronosporales</taxon>
        <taxon>Peronosporaceae</taxon>
        <taxon>Hyaloperonospora</taxon>
    </lineage>
</organism>
<name>A0AAV0TL92_HYABA</name>
<dbReference type="AlphaFoldDB" id="A0AAV0TL92"/>
<comment type="caution">
    <text evidence="2">The sequence shown here is derived from an EMBL/GenBank/DDBJ whole genome shotgun (WGS) entry which is preliminary data.</text>
</comment>
<feature type="region of interest" description="Disordered" evidence="1">
    <location>
        <begin position="19"/>
        <end position="71"/>
    </location>
</feature>
<sequence length="351" mass="38579">MPQPHLPLLANTSLLHHHPTTTTILPPLSHPRKPHHQPFPQSPYSPTQYVYPTRQPSPHHLLPRSVSSPPVDLTLSGPLRRGKWTRAEEDYAAATISYFCDGLLAIQYGTTLRGYLAQQLHCDPMRISKKLLPGSVFAGIKINPKIGRRAYYPCAQDSTTAARSKEQATLHLTGLRRAFIQSIEDEEALEAASTVLVKDSAVYCAKTAAALPPTPTHKAVAPLARKRSYDDINSVVRAQKQQQLQQQQQQVQHPGHAAASVKLTEPQIVYHVQPPAESAFFSSQHYAPASAEGTPTPLGMSKLPKLTITDDVSRRTCYWTPQQRSGSPVTVATSTLVLPPLRVSLVRASMC</sequence>
<dbReference type="PANTHER" id="PTHR35213:SF3">
    <property type="entry name" value="MYB-LIKE DOMAIN-CONTAINING PROTEIN"/>
    <property type="match status" value="1"/>
</dbReference>
<proteinExistence type="predicted"/>
<evidence type="ECO:0000256" key="1">
    <source>
        <dbReference type="SAM" id="MobiDB-lite"/>
    </source>
</evidence>
<reference evidence="2" key="1">
    <citation type="submission" date="2022-12" db="EMBL/GenBank/DDBJ databases">
        <authorList>
            <person name="Webb A."/>
        </authorList>
    </citation>
    <scope>NUCLEOTIDE SEQUENCE</scope>
    <source>
        <strain evidence="2">Hp1</strain>
    </source>
</reference>
<dbReference type="EMBL" id="CANTFL010000416">
    <property type="protein sequence ID" value="CAI5722192.1"/>
    <property type="molecule type" value="Genomic_DNA"/>
</dbReference>
<gene>
    <name evidence="2" type="ORF">HBR001_LOCUS2809</name>
</gene>
<dbReference type="PANTHER" id="PTHR35213">
    <property type="entry name" value="RING-TYPE DOMAIN-CONTAINING PROTEIN-RELATED"/>
    <property type="match status" value="1"/>
</dbReference>
<protein>
    <recommendedName>
        <fullName evidence="4">HTH OST-type domain-containing protein</fullName>
    </recommendedName>
</protein>
<feature type="compositionally biased region" description="Polar residues" evidence="1">
    <location>
        <begin position="42"/>
        <end position="56"/>
    </location>
</feature>
<evidence type="ECO:0000313" key="3">
    <source>
        <dbReference type="Proteomes" id="UP001162031"/>
    </source>
</evidence>
<dbReference type="Proteomes" id="UP001162031">
    <property type="component" value="Unassembled WGS sequence"/>
</dbReference>
<evidence type="ECO:0000313" key="2">
    <source>
        <dbReference type="EMBL" id="CAI5722192.1"/>
    </source>
</evidence>
<evidence type="ECO:0008006" key="4">
    <source>
        <dbReference type="Google" id="ProtNLM"/>
    </source>
</evidence>